<evidence type="ECO:0000313" key="2">
    <source>
        <dbReference type="Proteomes" id="UP000772434"/>
    </source>
</evidence>
<dbReference type="Proteomes" id="UP000772434">
    <property type="component" value="Unassembled WGS sequence"/>
</dbReference>
<proteinExistence type="predicted"/>
<dbReference type="EMBL" id="JADNRY010000120">
    <property type="protein sequence ID" value="KAF9064561.1"/>
    <property type="molecule type" value="Genomic_DNA"/>
</dbReference>
<accession>A0A9P5U351</accession>
<organism evidence="1 2">
    <name type="scientific">Rhodocollybia butyracea</name>
    <dbReference type="NCBI Taxonomy" id="206335"/>
    <lineage>
        <taxon>Eukaryota</taxon>
        <taxon>Fungi</taxon>
        <taxon>Dikarya</taxon>
        <taxon>Basidiomycota</taxon>
        <taxon>Agaricomycotina</taxon>
        <taxon>Agaricomycetes</taxon>
        <taxon>Agaricomycetidae</taxon>
        <taxon>Agaricales</taxon>
        <taxon>Marasmiineae</taxon>
        <taxon>Omphalotaceae</taxon>
        <taxon>Rhodocollybia</taxon>
    </lineage>
</organism>
<sequence>PSTCRPYSSLQMLSAVASGSEGIASGGVANPGHPRVTTAAGFPAMSTLIQRSNQSRLDHAGASLPKKEKPKKMRGKALLPPSLAGEGAKPKMEDCVLVAEGGEHVVNLDVSVYPPMPSRADQQDCHLPNHLVHYARNQESFRIILTALNLFHQFSNLPVTTRLVDLFAAISGKIQEQYNLSSASSQPLPFHERLPIQLLCFTNRGRPSGTHRTARLTTAPWNESTNLADLLNNSHEYAVPRWALTRDNHFQIFAILRRYPLEATINLSEVYLGTEDRMRHHSCIAQRVYALFRHDVDS</sequence>
<feature type="non-terminal residue" evidence="1">
    <location>
        <position position="298"/>
    </location>
</feature>
<gene>
    <name evidence="1" type="ORF">BDP27DRAFT_1205035</name>
</gene>
<reference evidence="1" key="1">
    <citation type="submission" date="2020-11" db="EMBL/GenBank/DDBJ databases">
        <authorList>
            <consortium name="DOE Joint Genome Institute"/>
            <person name="Ahrendt S."/>
            <person name="Riley R."/>
            <person name="Andreopoulos W."/>
            <person name="Labutti K."/>
            <person name="Pangilinan J."/>
            <person name="Ruiz-Duenas F.J."/>
            <person name="Barrasa J.M."/>
            <person name="Sanchez-Garcia M."/>
            <person name="Camarero S."/>
            <person name="Miyauchi S."/>
            <person name="Serrano A."/>
            <person name="Linde D."/>
            <person name="Babiker R."/>
            <person name="Drula E."/>
            <person name="Ayuso-Fernandez I."/>
            <person name="Pacheco R."/>
            <person name="Padilla G."/>
            <person name="Ferreira P."/>
            <person name="Barriuso J."/>
            <person name="Kellner H."/>
            <person name="Castanera R."/>
            <person name="Alfaro M."/>
            <person name="Ramirez L."/>
            <person name="Pisabarro A.G."/>
            <person name="Kuo A."/>
            <person name="Tritt A."/>
            <person name="Lipzen A."/>
            <person name="He G."/>
            <person name="Yan M."/>
            <person name="Ng V."/>
            <person name="Cullen D."/>
            <person name="Martin F."/>
            <person name="Rosso M.-N."/>
            <person name="Henrissat B."/>
            <person name="Hibbett D."/>
            <person name="Martinez A.T."/>
            <person name="Grigoriev I.V."/>
        </authorList>
    </citation>
    <scope>NUCLEOTIDE SEQUENCE</scope>
    <source>
        <strain evidence="1">AH 40177</strain>
    </source>
</reference>
<feature type="non-terminal residue" evidence="1">
    <location>
        <position position="1"/>
    </location>
</feature>
<dbReference type="OrthoDB" id="2963598at2759"/>
<comment type="caution">
    <text evidence="1">The sequence shown here is derived from an EMBL/GenBank/DDBJ whole genome shotgun (WGS) entry which is preliminary data.</text>
</comment>
<protein>
    <submittedName>
        <fullName evidence="1">Uncharacterized protein</fullName>
    </submittedName>
</protein>
<dbReference type="AlphaFoldDB" id="A0A9P5U351"/>
<name>A0A9P5U351_9AGAR</name>
<evidence type="ECO:0000313" key="1">
    <source>
        <dbReference type="EMBL" id="KAF9064561.1"/>
    </source>
</evidence>
<keyword evidence="2" id="KW-1185">Reference proteome</keyword>